<keyword evidence="8" id="KW-0408">Iron</keyword>
<dbReference type="InterPro" id="IPR051793">
    <property type="entry name" value="NADH:flavin_oxidoreductase"/>
</dbReference>
<name>A0ABQ6VCB3_9CORY</name>
<dbReference type="SUPFAM" id="SSF51905">
    <property type="entry name" value="FAD/NAD(P)-binding domain"/>
    <property type="match status" value="1"/>
</dbReference>
<feature type="domain" description="FAD/NAD(P)-binding" evidence="12">
    <location>
        <begin position="379"/>
        <end position="534"/>
    </location>
</feature>
<dbReference type="SUPFAM" id="SSF51971">
    <property type="entry name" value="Nucleotide-binding domain"/>
    <property type="match status" value="1"/>
</dbReference>
<evidence type="ECO:0000256" key="4">
    <source>
        <dbReference type="ARBA" id="ARBA00022630"/>
    </source>
</evidence>
<gene>
    <name evidence="13" type="ORF">F8377_09810</name>
</gene>
<evidence type="ECO:0000313" key="14">
    <source>
        <dbReference type="Proteomes" id="UP000436181"/>
    </source>
</evidence>
<evidence type="ECO:0000256" key="8">
    <source>
        <dbReference type="ARBA" id="ARBA00023004"/>
    </source>
</evidence>
<keyword evidence="4" id="KW-0285">Flavoprotein</keyword>
<dbReference type="PANTHER" id="PTHR42917">
    <property type="entry name" value="2,4-DIENOYL-COA REDUCTASE"/>
    <property type="match status" value="1"/>
</dbReference>
<evidence type="ECO:0000256" key="9">
    <source>
        <dbReference type="ARBA" id="ARBA00023014"/>
    </source>
</evidence>
<sequence>MTLMTTPQLLSPLSIRGREFRNRVIMGSMHTGLEDSLDDIPKLAAYFKERAEGGVAAIVTGGYAPTLAGNLTPYGLPFDNEDISDAHRAVTSAVHDGGALAILQLLHSGRYGYHPMAKSASDTQSPISPFPASALTEEEIWDTINAYATAASYAARAGYDGVQIMGSEGYLINQFLAARTNSREDNWGGSVEKRQNFPVEIVKAVRAAVPDDFIVDYRISVLELVEDGQTQEEVFALASRLEEAGVDMFSSGIGWHEAKIPTIVTSVPRAAFTWATKALREHVSVPVVASNRINTADVAENVLADGHADFVSMARPLLADAQFVNRVAAGDAQLINHCIACNQACLDHTFSNKRSTCLVNPRACYETELVLGPTRTTKNVGVIGAGVAGLFAAEALAERGHKVTVFEAANRAGGQFQLAMRIPGKEEFVSTLTAVQERLKRADVYIEYGQRKTPEELLEQGFDEVIVATGVSPRIPKFEGVEDGLAGRLLDADGQGVQVITYADLISGKKQAGQAVAVIGAGGIGFDVAEFLLDAPVAQPGETASSATDASSEQDYVPHPQSIDEWRTQWGVVDSTDVVGNLGRPQPHKAPRQIVMLQRKTSSLGKGLGKTTGWVHRAAVLMGGALQVPGVSYEKVAKDGLHITVPSDSRALKYLFGGGDAGEQAAAKAAEAAAAEGQDRIAITLPVDTVVLCTGQESVRPEGWEPTAPEKSDDLSAEWASEGASSDASSNAAPEPASNTHDPRVHIIGGADVAAELDAKRAIRQAVETAAKI</sequence>
<dbReference type="EMBL" id="WBZJ01000004">
    <property type="protein sequence ID" value="KAB3519267.1"/>
    <property type="molecule type" value="Genomic_DNA"/>
</dbReference>
<dbReference type="InterPro" id="IPR013785">
    <property type="entry name" value="Aldolase_TIM"/>
</dbReference>
<comment type="similarity">
    <text evidence="3">In the N-terminal section; belongs to the NADH:flavin oxidoreductase/NADH oxidase family.</text>
</comment>
<keyword evidence="7" id="KW-0560">Oxidoreductase</keyword>
<evidence type="ECO:0000256" key="10">
    <source>
        <dbReference type="SAM" id="MobiDB-lite"/>
    </source>
</evidence>
<organism evidence="13 14">
    <name type="scientific">Corynebacterium zhongnanshanii</name>
    <dbReference type="NCBI Taxonomy" id="2768834"/>
    <lineage>
        <taxon>Bacteria</taxon>
        <taxon>Bacillati</taxon>
        <taxon>Actinomycetota</taxon>
        <taxon>Actinomycetes</taxon>
        <taxon>Mycobacteriales</taxon>
        <taxon>Corynebacteriaceae</taxon>
        <taxon>Corynebacterium</taxon>
    </lineage>
</organism>
<dbReference type="Gene3D" id="3.40.50.720">
    <property type="entry name" value="NAD(P)-binding Rossmann-like Domain"/>
    <property type="match status" value="1"/>
</dbReference>
<feature type="domain" description="NADH:flavin oxidoreductase/NADH oxidase N-terminal" evidence="11">
    <location>
        <begin position="9"/>
        <end position="330"/>
    </location>
</feature>
<evidence type="ECO:0000256" key="5">
    <source>
        <dbReference type="ARBA" id="ARBA00022643"/>
    </source>
</evidence>
<reference evidence="13 14" key="1">
    <citation type="submission" date="2019-10" db="EMBL/GenBank/DDBJ databases">
        <title>Corynebacterium sp novel species isolated from the respiratory tract of Marmot.</title>
        <authorList>
            <person name="Zhang G."/>
        </authorList>
    </citation>
    <scope>NUCLEOTIDE SEQUENCE [LARGE SCALE GENOMIC DNA]</scope>
    <source>
        <strain evidence="13 14">336</strain>
    </source>
</reference>
<comment type="cofactor">
    <cofactor evidence="1">
        <name>FMN</name>
        <dbReference type="ChEBI" id="CHEBI:58210"/>
    </cofactor>
</comment>
<feature type="compositionally biased region" description="Basic and acidic residues" evidence="10">
    <location>
        <begin position="699"/>
        <end position="714"/>
    </location>
</feature>
<dbReference type="Gene3D" id="3.20.20.70">
    <property type="entry name" value="Aldolase class I"/>
    <property type="match status" value="1"/>
</dbReference>
<evidence type="ECO:0000256" key="7">
    <source>
        <dbReference type="ARBA" id="ARBA00023002"/>
    </source>
</evidence>
<dbReference type="InterPro" id="IPR023753">
    <property type="entry name" value="FAD/NAD-binding_dom"/>
</dbReference>
<dbReference type="SUPFAM" id="SSF51395">
    <property type="entry name" value="FMN-linked oxidoreductases"/>
    <property type="match status" value="1"/>
</dbReference>
<evidence type="ECO:0000259" key="11">
    <source>
        <dbReference type="Pfam" id="PF00724"/>
    </source>
</evidence>
<feature type="region of interest" description="Disordered" evidence="10">
    <location>
        <begin position="698"/>
        <end position="744"/>
    </location>
</feature>
<keyword evidence="5" id="KW-0288">FMN</keyword>
<evidence type="ECO:0000256" key="1">
    <source>
        <dbReference type="ARBA" id="ARBA00001917"/>
    </source>
</evidence>
<accession>A0ABQ6VCB3</accession>
<proteinExistence type="inferred from homology"/>
<dbReference type="PRINTS" id="PR00419">
    <property type="entry name" value="ADXRDTASE"/>
</dbReference>
<dbReference type="Proteomes" id="UP000436181">
    <property type="component" value="Unassembled WGS sequence"/>
</dbReference>
<dbReference type="Pfam" id="PF07992">
    <property type="entry name" value="Pyr_redox_2"/>
    <property type="match status" value="1"/>
</dbReference>
<dbReference type="Pfam" id="PF00724">
    <property type="entry name" value="Oxidored_FMN"/>
    <property type="match status" value="1"/>
</dbReference>
<comment type="caution">
    <text evidence="13">The sequence shown here is derived from an EMBL/GenBank/DDBJ whole genome shotgun (WGS) entry which is preliminary data.</text>
</comment>
<keyword evidence="14" id="KW-1185">Reference proteome</keyword>
<evidence type="ECO:0000256" key="6">
    <source>
        <dbReference type="ARBA" id="ARBA00022723"/>
    </source>
</evidence>
<keyword evidence="9" id="KW-0411">Iron-sulfur</keyword>
<dbReference type="InterPro" id="IPR036188">
    <property type="entry name" value="FAD/NAD-bd_sf"/>
</dbReference>
<dbReference type="CDD" id="cd02930">
    <property type="entry name" value="DCR_FMN"/>
    <property type="match status" value="1"/>
</dbReference>
<comment type="cofactor">
    <cofactor evidence="2">
        <name>[4Fe-4S] cluster</name>
        <dbReference type="ChEBI" id="CHEBI:49883"/>
    </cofactor>
</comment>
<keyword evidence="6" id="KW-0479">Metal-binding</keyword>
<dbReference type="InterPro" id="IPR001155">
    <property type="entry name" value="OxRdtase_FMN_N"/>
</dbReference>
<dbReference type="PANTHER" id="PTHR42917:SF2">
    <property type="entry name" value="2,4-DIENOYL-COA REDUCTASE [(2E)-ENOYL-COA-PRODUCING]"/>
    <property type="match status" value="1"/>
</dbReference>
<evidence type="ECO:0000313" key="13">
    <source>
        <dbReference type="EMBL" id="KAB3519267.1"/>
    </source>
</evidence>
<evidence type="ECO:0000259" key="12">
    <source>
        <dbReference type="Pfam" id="PF07992"/>
    </source>
</evidence>
<dbReference type="Gene3D" id="3.50.50.60">
    <property type="entry name" value="FAD/NAD(P)-binding domain"/>
    <property type="match status" value="1"/>
</dbReference>
<evidence type="ECO:0000256" key="3">
    <source>
        <dbReference type="ARBA" id="ARBA00011048"/>
    </source>
</evidence>
<evidence type="ECO:0000256" key="2">
    <source>
        <dbReference type="ARBA" id="ARBA00001966"/>
    </source>
</evidence>
<feature type="compositionally biased region" description="Low complexity" evidence="10">
    <location>
        <begin position="717"/>
        <end position="738"/>
    </location>
</feature>
<protein>
    <submittedName>
        <fullName evidence="13">FAD-dependent oxidoreductase</fullName>
    </submittedName>
</protein>